<reference evidence="5 6" key="2">
    <citation type="submission" date="2023-10" db="EMBL/GenBank/DDBJ databases">
        <authorList>
            <person name="Choi B."/>
        </authorList>
    </citation>
    <scope>NUCLEOTIDE SEQUENCE [LARGE SCALE GENOMIC DNA]</scope>
    <source>
        <strain evidence="5 6">UMB0959</strain>
    </source>
</reference>
<dbReference type="PRINTS" id="PR00598">
    <property type="entry name" value="HTHMARR"/>
</dbReference>
<dbReference type="Pfam" id="PF12802">
    <property type="entry name" value="MarR_2"/>
    <property type="match status" value="1"/>
</dbReference>
<dbReference type="InterPro" id="IPR036388">
    <property type="entry name" value="WH-like_DNA-bd_sf"/>
</dbReference>
<dbReference type="PANTHER" id="PTHR42756">
    <property type="entry name" value="TRANSCRIPTIONAL REGULATOR, MARR"/>
    <property type="match status" value="1"/>
</dbReference>
<dbReference type="EMBL" id="CP136964">
    <property type="protein sequence ID" value="WOS96585.1"/>
    <property type="molecule type" value="Genomic_DNA"/>
</dbReference>
<evidence type="ECO:0000313" key="6">
    <source>
        <dbReference type="Proteomes" id="UP000243626"/>
    </source>
</evidence>
<proteinExistence type="predicted"/>
<name>A0AAF0YJM4_9STAP</name>
<reference evidence="6" key="1">
    <citation type="submission" date="2017-09" db="EMBL/GenBank/DDBJ databases">
        <title>Bacterial strain isolated from the female urinary microbiota.</title>
        <authorList>
            <person name="Thomas-White K."/>
            <person name="Kumar N."/>
            <person name="Forster S."/>
            <person name="Putonti C."/>
            <person name="Lawley T."/>
            <person name="Wolfe A.J."/>
        </authorList>
    </citation>
    <scope>NUCLEOTIDE SEQUENCE [LARGE SCALE GENOMIC DNA]</scope>
    <source>
        <strain evidence="6">UMB0959</strain>
    </source>
</reference>
<keyword evidence="1" id="KW-0805">Transcription regulation</keyword>
<dbReference type="Gene3D" id="1.10.10.10">
    <property type="entry name" value="Winged helix-like DNA-binding domain superfamily/Winged helix DNA-binding domain"/>
    <property type="match status" value="1"/>
</dbReference>
<dbReference type="SUPFAM" id="SSF46785">
    <property type="entry name" value="Winged helix' DNA-binding domain"/>
    <property type="match status" value="1"/>
</dbReference>
<gene>
    <name evidence="5" type="ORF">CJ229_002240</name>
</gene>
<dbReference type="Proteomes" id="UP000243626">
    <property type="component" value="Chromosome"/>
</dbReference>
<keyword evidence="2" id="KW-0238">DNA-binding</keyword>
<evidence type="ECO:0000256" key="1">
    <source>
        <dbReference type="ARBA" id="ARBA00023015"/>
    </source>
</evidence>
<dbReference type="InterPro" id="IPR036390">
    <property type="entry name" value="WH_DNA-bd_sf"/>
</dbReference>
<dbReference type="GO" id="GO:0003677">
    <property type="term" value="F:DNA binding"/>
    <property type="evidence" value="ECO:0007669"/>
    <property type="project" value="UniProtKB-KW"/>
</dbReference>
<accession>A0AAF0YJM4</accession>
<dbReference type="SMART" id="SM00347">
    <property type="entry name" value="HTH_MARR"/>
    <property type="match status" value="1"/>
</dbReference>
<evidence type="ECO:0000256" key="3">
    <source>
        <dbReference type="ARBA" id="ARBA00023163"/>
    </source>
</evidence>
<dbReference type="InterPro" id="IPR000835">
    <property type="entry name" value="HTH_MarR-typ"/>
</dbReference>
<evidence type="ECO:0000259" key="4">
    <source>
        <dbReference type="PROSITE" id="PS50995"/>
    </source>
</evidence>
<dbReference type="KEGG" id="nmy:CJ229_002240"/>
<dbReference type="GO" id="GO:0003700">
    <property type="term" value="F:DNA-binding transcription factor activity"/>
    <property type="evidence" value="ECO:0007669"/>
    <property type="project" value="InterPro"/>
</dbReference>
<keyword evidence="6" id="KW-1185">Reference proteome</keyword>
<keyword evidence="3" id="KW-0804">Transcription</keyword>
<organism evidence="5 6">
    <name type="scientific">Nosocomiicoccus massiliensis</name>
    <dbReference type="NCBI Taxonomy" id="1232430"/>
    <lineage>
        <taxon>Bacteria</taxon>
        <taxon>Bacillati</taxon>
        <taxon>Bacillota</taxon>
        <taxon>Bacilli</taxon>
        <taxon>Bacillales</taxon>
        <taxon>Staphylococcaceae</taxon>
        <taxon>Nosocomiicoccus</taxon>
    </lineage>
</organism>
<dbReference type="RefSeq" id="WP_102167285.1">
    <property type="nucleotide sequence ID" value="NZ_CP136964.1"/>
</dbReference>
<dbReference type="AlphaFoldDB" id="A0AAF0YJM4"/>
<evidence type="ECO:0000313" key="5">
    <source>
        <dbReference type="EMBL" id="WOS96585.1"/>
    </source>
</evidence>
<evidence type="ECO:0000256" key="2">
    <source>
        <dbReference type="ARBA" id="ARBA00023125"/>
    </source>
</evidence>
<dbReference type="PROSITE" id="PS50995">
    <property type="entry name" value="HTH_MARR_2"/>
    <property type="match status" value="1"/>
</dbReference>
<dbReference type="PANTHER" id="PTHR42756:SF1">
    <property type="entry name" value="TRANSCRIPTIONAL REPRESSOR OF EMRAB OPERON"/>
    <property type="match status" value="1"/>
</dbReference>
<feature type="domain" description="HTH marR-type" evidence="4">
    <location>
        <begin position="1"/>
        <end position="135"/>
    </location>
</feature>
<sequence>MDNKLKETIYGFIQFYEILNHSQNPTKIGLTKAEVDVIDYVGQNEQVTARQIEKALHIDRGFLSRTIKSLVNKQLIDRLQSKHDKRSFVLKLTKDGDVKRKQIEIEQEQSFTETFKHLSEEEKELFNDALLKVIKIYNKEALNVESVEKKKIDNDIKSFDKEDKVWQTSDGATLLYKKHDEWMAELILSENLLKEDALNAILKDVISYAYDDYANHLYVNVPKEANYESVLEKHDFFETENQDDHIRYDLFL</sequence>
<protein>
    <submittedName>
        <fullName evidence="5">MarR family transcriptional regulator</fullName>
    </submittedName>
</protein>